<evidence type="ECO:0000256" key="7">
    <source>
        <dbReference type="ARBA" id="ARBA00022989"/>
    </source>
</evidence>
<dbReference type="eggNOG" id="arCOG01331">
    <property type="taxonomic scope" value="Archaea"/>
</dbReference>
<keyword evidence="5 10" id="KW-0378">Hydrolase</keyword>
<dbReference type="Pfam" id="PF01435">
    <property type="entry name" value="Peptidase_M48"/>
    <property type="match status" value="1"/>
</dbReference>
<dbReference type="GO" id="GO:0006508">
    <property type="term" value="P:proteolysis"/>
    <property type="evidence" value="ECO:0007669"/>
    <property type="project" value="UniProtKB-KW"/>
</dbReference>
<keyword evidence="9 12" id="KW-0472">Membrane</keyword>
<name>M0MBI3_9EURY</name>
<dbReference type="PANTHER" id="PTHR43221">
    <property type="entry name" value="PROTEASE HTPX"/>
    <property type="match status" value="1"/>
</dbReference>
<evidence type="ECO:0000256" key="4">
    <source>
        <dbReference type="ARBA" id="ARBA00022723"/>
    </source>
</evidence>
<keyword evidence="3 12" id="KW-0812">Transmembrane</keyword>
<evidence type="ECO:0000259" key="13">
    <source>
        <dbReference type="Pfam" id="PF01435"/>
    </source>
</evidence>
<keyword evidence="15" id="KW-1185">Reference proteome</keyword>
<evidence type="ECO:0000313" key="14">
    <source>
        <dbReference type="EMBL" id="EMA41765.1"/>
    </source>
</evidence>
<dbReference type="PANTHER" id="PTHR43221:SF2">
    <property type="entry name" value="PROTEASE HTPX HOMOLOG"/>
    <property type="match status" value="1"/>
</dbReference>
<feature type="transmembrane region" description="Helical" evidence="12">
    <location>
        <begin position="36"/>
        <end position="55"/>
    </location>
</feature>
<dbReference type="InterPro" id="IPR050083">
    <property type="entry name" value="HtpX_protease"/>
</dbReference>
<dbReference type="PATRIC" id="fig|1227454.3.peg.1111"/>
<evidence type="ECO:0000256" key="5">
    <source>
        <dbReference type="ARBA" id="ARBA00022801"/>
    </source>
</evidence>
<keyword evidence="14" id="KW-0346">Stress response</keyword>
<comment type="similarity">
    <text evidence="10">Belongs to the peptidase M48 family.</text>
</comment>
<dbReference type="GO" id="GO:0004222">
    <property type="term" value="F:metalloendopeptidase activity"/>
    <property type="evidence" value="ECO:0007669"/>
    <property type="project" value="InterPro"/>
</dbReference>
<gene>
    <name evidence="14" type="ORF">C446_05600</name>
</gene>
<dbReference type="RefSeq" id="WP_006672076.1">
    <property type="nucleotide sequence ID" value="NZ_AOMA01000063.1"/>
</dbReference>
<dbReference type="Gene3D" id="3.30.2010.10">
    <property type="entry name" value="Metalloproteases ('zincins'), catalytic domain"/>
    <property type="match status" value="1"/>
</dbReference>
<evidence type="ECO:0000256" key="10">
    <source>
        <dbReference type="RuleBase" id="RU003983"/>
    </source>
</evidence>
<dbReference type="GO" id="GO:0046872">
    <property type="term" value="F:metal ion binding"/>
    <property type="evidence" value="ECO:0007669"/>
    <property type="project" value="UniProtKB-KW"/>
</dbReference>
<evidence type="ECO:0000256" key="12">
    <source>
        <dbReference type="SAM" id="Phobius"/>
    </source>
</evidence>
<keyword evidence="6 10" id="KW-0862">Zinc</keyword>
<comment type="cofactor">
    <cofactor evidence="10">
        <name>Zn(2+)</name>
        <dbReference type="ChEBI" id="CHEBI:29105"/>
    </cofactor>
    <text evidence="10">Binds 1 zinc ion per subunit.</text>
</comment>
<keyword evidence="1" id="KW-1003">Cell membrane</keyword>
<dbReference type="InterPro" id="IPR001915">
    <property type="entry name" value="Peptidase_M48"/>
</dbReference>
<evidence type="ECO:0000256" key="11">
    <source>
        <dbReference type="SAM" id="MobiDB-lite"/>
    </source>
</evidence>
<dbReference type="EMBL" id="AOMA01000063">
    <property type="protein sequence ID" value="EMA41765.1"/>
    <property type="molecule type" value="Genomic_DNA"/>
</dbReference>
<evidence type="ECO:0000256" key="3">
    <source>
        <dbReference type="ARBA" id="ARBA00022692"/>
    </source>
</evidence>
<dbReference type="STRING" id="1227454.C446_05600"/>
<proteinExistence type="inferred from homology"/>
<feature type="domain" description="Peptidase M48" evidence="13">
    <location>
        <begin position="77"/>
        <end position="332"/>
    </location>
</feature>
<sequence>MLAAVGGLLAVAAVFLAGVWGVFYLLFAIVTSPGTSAAWLATVVAAATLGSIGYLEYGQPRRIERLADAHRVDRETAPELYETTTRIAAQLDVPVPTIAVSDRDAPEAMAVGFRPSDVRLVLSLGTIDALTDDELEAVIAHELAHVKNRDAMVMTLVSVPVVLAGGLRARFDRLATPDRARRQKAGRANRNGEETDNGAAIAFVAVPFIILSTAVWVVGRAVSARLSRARERAADRAAAEATGSPAALASALRRLDHDIAETPTRDLREAAGVSSLSILPLEPRELEKVMLGPDGETEPSYWWFRTRLHRLERWLFGTHPPTEERIEALSARARERDQDRETSGRRPDPSA</sequence>
<feature type="region of interest" description="Disordered" evidence="11">
    <location>
        <begin position="329"/>
        <end position="351"/>
    </location>
</feature>
<organism evidence="14 15">
    <name type="scientific">Halobiforma nitratireducens JCM 10879</name>
    <dbReference type="NCBI Taxonomy" id="1227454"/>
    <lineage>
        <taxon>Archaea</taxon>
        <taxon>Methanobacteriati</taxon>
        <taxon>Methanobacteriota</taxon>
        <taxon>Stenosarchaea group</taxon>
        <taxon>Halobacteria</taxon>
        <taxon>Halobacteriales</taxon>
        <taxon>Natrialbaceae</taxon>
        <taxon>Halobiforma</taxon>
    </lineage>
</organism>
<protein>
    <submittedName>
        <fullName evidence="14">Heat shock protein HtpX</fullName>
    </submittedName>
</protein>
<dbReference type="Proteomes" id="UP000011607">
    <property type="component" value="Unassembled WGS sequence"/>
</dbReference>
<evidence type="ECO:0000313" key="15">
    <source>
        <dbReference type="Proteomes" id="UP000011607"/>
    </source>
</evidence>
<accession>M0MBI3</accession>
<feature type="transmembrane region" description="Helical" evidence="12">
    <location>
        <begin position="199"/>
        <end position="222"/>
    </location>
</feature>
<evidence type="ECO:0000256" key="8">
    <source>
        <dbReference type="ARBA" id="ARBA00023049"/>
    </source>
</evidence>
<dbReference type="OrthoDB" id="28389at2157"/>
<evidence type="ECO:0000256" key="6">
    <source>
        <dbReference type="ARBA" id="ARBA00022833"/>
    </source>
</evidence>
<keyword evidence="8 10" id="KW-0482">Metalloprotease</keyword>
<reference evidence="14 15" key="1">
    <citation type="journal article" date="2014" name="PLoS Genet.">
        <title>Phylogenetically driven sequencing of extremely halophilic archaea reveals strategies for static and dynamic osmo-response.</title>
        <authorList>
            <person name="Becker E.A."/>
            <person name="Seitzer P.M."/>
            <person name="Tritt A."/>
            <person name="Larsen D."/>
            <person name="Krusor M."/>
            <person name="Yao A.I."/>
            <person name="Wu D."/>
            <person name="Madern D."/>
            <person name="Eisen J.A."/>
            <person name="Darling A.E."/>
            <person name="Facciotti M.T."/>
        </authorList>
    </citation>
    <scope>NUCLEOTIDE SEQUENCE [LARGE SCALE GENOMIC DNA]</scope>
    <source>
        <strain evidence="14 15">JCM 10879</strain>
    </source>
</reference>
<feature type="transmembrane region" description="Helical" evidence="12">
    <location>
        <begin position="7"/>
        <end position="30"/>
    </location>
</feature>
<keyword evidence="4" id="KW-0479">Metal-binding</keyword>
<evidence type="ECO:0000256" key="9">
    <source>
        <dbReference type="ARBA" id="ARBA00023136"/>
    </source>
</evidence>
<evidence type="ECO:0000256" key="1">
    <source>
        <dbReference type="ARBA" id="ARBA00022475"/>
    </source>
</evidence>
<dbReference type="AlphaFoldDB" id="M0MBI3"/>
<comment type="caution">
    <text evidence="14">The sequence shown here is derived from an EMBL/GenBank/DDBJ whole genome shotgun (WGS) entry which is preliminary data.</text>
</comment>
<evidence type="ECO:0000256" key="2">
    <source>
        <dbReference type="ARBA" id="ARBA00022670"/>
    </source>
</evidence>
<keyword evidence="2 10" id="KW-0645">Protease</keyword>
<keyword evidence="7 12" id="KW-1133">Transmembrane helix</keyword>